<dbReference type="Proteomes" id="UP000191812">
    <property type="component" value="Unassembled WGS sequence"/>
</dbReference>
<evidence type="ECO:0000313" key="2">
    <source>
        <dbReference type="Proteomes" id="UP000191812"/>
    </source>
</evidence>
<dbReference type="Gene3D" id="3.40.50.1820">
    <property type="entry name" value="alpha/beta hydrolase"/>
    <property type="match status" value="1"/>
</dbReference>
<dbReference type="EMBL" id="FBWH01000008">
    <property type="protein sequence ID" value="CUX10080.1"/>
    <property type="molecule type" value="Genomic_DNA"/>
</dbReference>
<proteinExistence type="predicted"/>
<gene>
    <name evidence="1" type="ORF">AGR13a_Cc160044</name>
</gene>
<comment type="caution">
    <text evidence="1">The sequence shown here is derived from an EMBL/GenBank/DDBJ whole genome shotgun (WGS) entry which is preliminary data.</text>
</comment>
<keyword evidence="2" id="KW-1185">Reference proteome</keyword>
<evidence type="ECO:0000313" key="1">
    <source>
        <dbReference type="EMBL" id="CUX10080.1"/>
    </source>
</evidence>
<dbReference type="RefSeq" id="WP_080834052.1">
    <property type="nucleotide sequence ID" value="NZ_LT009756.1"/>
</dbReference>
<dbReference type="InterPro" id="IPR029058">
    <property type="entry name" value="AB_hydrolase_fold"/>
</dbReference>
<evidence type="ECO:0008006" key="3">
    <source>
        <dbReference type="Google" id="ProtNLM"/>
    </source>
</evidence>
<reference evidence="1 2" key="1">
    <citation type="submission" date="2016-01" db="EMBL/GenBank/DDBJ databases">
        <authorList>
            <person name="Regsiter A."/>
            <person name="william w."/>
        </authorList>
    </citation>
    <scope>NUCLEOTIDE SEQUENCE [LARGE SCALE GENOMIC DNA]</scope>
    <source>
        <strain evidence="1 2">CFBP 6927</strain>
    </source>
</reference>
<dbReference type="SUPFAM" id="SSF53474">
    <property type="entry name" value="alpha/beta-Hydrolases"/>
    <property type="match status" value="1"/>
</dbReference>
<accession>A0ABM9VAU7</accession>
<name>A0ABM9VAU7_9HYPH</name>
<sequence>MENAGFRYKLDPPANDPDCAVVLLHGSGRTEDDLVSFGRSVFPNGILFAPRGAIPWEDGFAFFRRTPDRRLDLDDLKHQAESLCRFVDVVFQKTGERPFLVGYSNGAIIAAETLYQNHRLSRGAILLRPLSPRHGQHFPALTGYPTLLLAGTHDERRHPSDAPYLADQLEKAEATVVLETITTGHGWAPDAADERLSRQWLYDHQTG</sequence>
<protein>
    <recommendedName>
        <fullName evidence="3">Phospholipase/carboxylesterase family protein</fullName>
    </recommendedName>
</protein>
<organism evidence="1 2">
    <name type="scientific">Agrobacterium genomosp. 13 str. CFBP 6927</name>
    <dbReference type="NCBI Taxonomy" id="1183428"/>
    <lineage>
        <taxon>Bacteria</taxon>
        <taxon>Pseudomonadati</taxon>
        <taxon>Pseudomonadota</taxon>
        <taxon>Alphaproteobacteria</taxon>
        <taxon>Hyphomicrobiales</taxon>
        <taxon>Rhizobiaceae</taxon>
        <taxon>Rhizobium/Agrobacterium group</taxon>
        <taxon>Agrobacterium</taxon>
        <taxon>Agrobacterium tumefaciens complex</taxon>
    </lineage>
</organism>